<evidence type="ECO:0000256" key="2">
    <source>
        <dbReference type="ARBA" id="ARBA00012705"/>
    </source>
</evidence>
<gene>
    <name evidence="9" type="ORF">GCM10010531_14070</name>
</gene>
<feature type="domain" description="Thiolase N-terminal" evidence="7">
    <location>
        <begin position="25"/>
        <end position="270"/>
    </location>
</feature>
<evidence type="ECO:0000313" key="10">
    <source>
        <dbReference type="Proteomes" id="UP001499924"/>
    </source>
</evidence>
<comment type="similarity">
    <text evidence="1 6">Belongs to the thiolase-like superfamily. Thiolase family.</text>
</comment>
<evidence type="ECO:0000256" key="4">
    <source>
        <dbReference type="ARBA" id="ARBA00023315"/>
    </source>
</evidence>
<keyword evidence="10" id="KW-1185">Reference proteome</keyword>
<dbReference type="EC" id="2.3.1.9" evidence="2"/>
<evidence type="ECO:0000256" key="3">
    <source>
        <dbReference type="ARBA" id="ARBA00022679"/>
    </source>
</evidence>
<dbReference type="PANTHER" id="PTHR18919:SF107">
    <property type="entry name" value="ACETYL-COA ACETYLTRANSFERASE, CYTOSOLIC"/>
    <property type="match status" value="1"/>
</dbReference>
<dbReference type="InterPro" id="IPR020617">
    <property type="entry name" value="Thiolase_C"/>
</dbReference>
<dbReference type="Proteomes" id="UP001499924">
    <property type="component" value="Unassembled WGS sequence"/>
</dbReference>
<dbReference type="Gene3D" id="3.40.47.10">
    <property type="match status" value="2"/>
</dbReference>
<evidence type="ECO:0000256" key="5">
    <source>
        <dbReference type="ARBA" id="ARBA00040529"/>
    </source>
</evidence>
<dbReference type="PIRSF" id="PIRSF000429">
    <property type="entry name" value="Ac-CoA_Ac_transf"/>
    <property type="match status" value="1"/>
</dbReference>
<reference evidence="10" key="1">
    <citation type="journal article" date="2019" name="Int. J. Syst. Evol. Microbiol.">
        <title>The Global Catalogue of Microorganisms (GCM) 10K type strain sequencing project: providing services to taxonomists for standard genome sequencing and annotation.</title>
        <authorList>
            <consortium name="The Broad Institute Genomics Platform"/>
            <consortium name="The Broad Institute Genome Sequencing Center for Infectious Disease"/>
            <person name="Wu L."/>
            <person name="Ma J."/>
        </authorList>
    </citation>
    <scope>NUCLEOTIDE SEQUENCE [LARGE SCALE GENOMIC DNA]</scope>
    <source>
        <strain evidence="10">JCM 15614</strain>
    </source>
</reference>
<evidence type="ECO:0000313" key="9">
    <source>
        <dbReference type="EMBL" id="GAA3163263.1"/>
    </source>
</evidence>
<evidence type="ECO:0000259" key="7">
    <source>
        <dbReference type="Pfam" id="PF00108"/>
    </source>
</evidence>
<organism evidence="9 10">
    <name type="scientific">Blastococcus jejuensis</name>
    <dbReference type="NCBI Taxonomy" id="351224"/>
    <lineage>
        <taxon>Bacteria</taxon>
        <taxon>Bacillati</taxon>
        <taxon>Actinomycetota</taxon>
        <taxon>Actinomycetes</taxon>
        <taxon>Geodermatophilales</taxon>
        <taxon>Geodermatophilaceae</taxon>
        <taxon>Blastococcus</taxon>
    </lineage>
</organism>
<comment type="caution">
    <text evidence="9">The sequence shown here is derived from an EMBL/GenBank/DDBJ whole genome shotgun (WGS) entry which is preliminary data.</text>
</comment>
<dbReference type="InterPro" id="IPR020616">
    <property type="entry name" value="Thiolase_N"/>
</dbReference>
<evidence type="ECO:0000259" key="8">
    <source>
        <dbReference type="Pfam" id="PF02803"/>
    </source>
</evidence>
<name>A0ABP6P0A0_9ACTN</name>
<dbReference type="InterPro" id="IPR002155">
    <property type="entry name" value="Thiolase"/>
</dbReference>
<dbReference type="PANTHER" id="PTHR18919">
    <property type="entry name" value="ACETYL-COA C-ACYLTRANSFERASE"/>
    <property type="match status" value="1"/>
</dbReference>
<dbReference type="InterPro" id="IPR016039">
    <property type="entry name" value="Thiolase-like"/>
</dbReference>
<dbReference type="CDD" id="cd00751">
    <property type="entry name" value="thiolase"/>
    <property type="match status" value="1"/>
</dbReference>
<dbReference type="EMBL" id="BAAAVV010000002">
    <property type="protein sequence ID" value="GAA3163263.1"/>
    <property type="molecule type" value="Genomic_DNA"/>
</dbReference>
<dbReference type="Pfam" id="PF02803">
    <property type="entry name" value="Thiolase_C"/>
    <property type="match status" value="1"/>
</dbReference>
<sequence length="404" mass="41621">MKDPSRRSSHMLYADVAIPLGHAWSSPFAKWQGSLAEVDSIDLAVAVTSRALADRGVDPGGLDGIVLGWTVPQRQIFYGAPTLAARLGATGISGPMVSQACATSVAALHAAAGAVSAGAGTQLVVATDRISNGPTLSWPAPSAMGGAPVTSHWVLDSFARDPWAGAGMLAAAEAVAAEMGATREELDDLTALRWEQYAVSLADDRAFQLRYQVPVEIPQRKGSLTLDADEGIRPKTRDGIGGLPPAAPDALHTFASQTHPADGCAGAVVTTQAQARELSGEGVVRILGTGFSRVATSRMPQAPVPAALSALESAGRSIADVQAVTTHNPFAVNDLWFARETGIKAEDMNAYGCSLVFGHPQGPTGLRSIAELIETLRLRGGGIGLFTGCAAGDTGAAVVLEVTD</sequence>
<evidence type="ECO:0000256" key="6">
    <source>
        <dbReference type="RuleBase" id="RU003557"/>
    </source>
</evidence>
<dbReference type="Pfam" id="PF00108">
    <property type="entry name" value="Thiolase_N"/>
    <property type="match status" value="1"/>
</dbReference>
<keyword evidence="3 6" id="KW-0808">Transferase</keyword>
<proteinExistence type="inferred from homology"/>
<evidence type="ECO:0000256" key="1">
    <source>
        <dbReference type="ARBA" id="ARBA00010982"/>
    </source>
</evidence>
<accession>A0ABP6P0A0</accession>
<feature type="domain" description="Thiolase C-terminal" evidence="8">
    <location>
        <begin position="290"/>
        <end position="401"/>
    </location>
</feature>
<keyword evidence="4 6" id="KW-0012">Acyltransferase</keyword>
<dbReference type="SUPFAM" id="SSF53901">
    <property type="entry name" value="Thiolase-like"/>
    <property type="match status" value="2"/>
</dbReference>
<protein>
    <recommendedName>
        <fullName evidence="5">Probable acetyl-CoA acetyltransferase</fullName>
        <ecNumber evidence="2">2.3.1.9</ecNumber>
    </recommendedName>
</protein>